<sequence length="80" mass="8603">MAQGRAPVFPTVEFSSGKAQNLVGLNLPLPLHTVLTYFLKPQLLTGVIGLESLAFDCNGERSYVGVSDGRILKWQGSKLG</sequence>
<comment type="caution">
    <text evidence="1">The sequence shown here is derived from an EMBL/GenBank/DDBJ whole genome shotgun (WGS) entry which is preliminary data.</text>
</comment>
<dbReference type="InterPro" id="IPR011042">
    <property type="entry name" value="6-blade_b-propeller_TolB-like"/>
</dbReference>
<proteinExistence type="predicted"/>
<keyword evidence="2" id="KW-1185">Reference proteome</keyword>
<dbReference type="Gene3D" id="2.120.10.30">
    <property type="entry name" value="TolB, C-terminal domain"/>
    <property type="match status" value="1"/>
</dbReference>
<protein>
    <submittedName>
        <fullName evidence="1">Uncharacterized protein</fullName>
    </submittedName>
</protein>
<dbReference type="Proteomes" id="UP001428341">
    <property type="component" value="Unassembled WGS sequence"/>
</dbReference>
<evidence type="ECO:0000313" key="2">
    <source>
        <dbReference type="Proteomes" id="UP001428341"/>
    </source>
</evidence>
<gene>
    <name evidence="1" type="ORF">WN944_013921</name>
</gene>
<evidence type="ECO:0000313" key="1">
    <source>
        <dbReference type="EMBL" id="KAK9198735.1"/>
    </source>
</evidence>
<dbReference type="EMBL" id="JBCGBO010000005">
    <property type="protein sequence ID" value="KAK9198735.1"/>
    <property type="molecule type" value="Genomic_DNA"/>
</dbReference>
<accession>A0AAP0MB85</accession>
<organism evidence="1 2">
    <name type="scientific">Citrus x changshan-huyou</name>
    <dbReference type="NCBI Taxonomy" id="2935761"/>
    <lineage>
        <taxon>Eukaryota</taxon>
        <taxon>Viridiplantae</taxon>
        <taxon>Streptophyta</taxon>
        <taxon>Embryophyta</taxon>
        <taxon>Tracheophyta</taxon>
        <taxon>Spermatophyta</taxon>
        <taxon>Magnoliopsida</taxon>
        <taxon>eudicotyledons</taxon>
        <taxon>Gunneridae</taxon>
        <taxon>Pentapetalae</taxon>
        <taxon>rosids</taxon>
        <taxon>malvids</taxon>
        <taxon>Sapindales</taxon>
        <taxon>Rutaceae</taxon>
        <taxon>Aurantioideae</taxon>
        <taxon>Citrus</taxon>
    </lineage>
</organism>
<reference evidence="1 2" key="1">
    <citation type="submission" date="2024-05" db="EMBL/GenBank/DDBJ databases">
        <title>Haplotype-resolved chromosome-level genome assembly of Huyou (Citrus changshanensis).</title>
        <authorList>
            <person name="Miao C."/>
            <person name="Chen W."/>
            <person name="Wu Y."/>
            <person name="Wang L."/>
            <person name="Zhao S."/>
            <person name="Grierson D."/>
            <person name="Xu C."/>
            <person name="Chen K."/>
        </authorList>
    </citation>
    <scope>NUCLEOTIDE SEQUENCE [LARGE SCALE GENOMIC DNA]</scope>
    <source>
        <strain evidence="1">01-14</strain>
        <tissue evidence="1">Leaf</tissue>
    </source>
</reference>
<name>A0AAP0MB85_9ROSI</name>
<dbReference type="AlphaFoldDB" id="A0AAP0MB85"/>